<keyword evidence="2" id="KW-1185">Reference proteome</keyword>
<dbReference type="EMBL" id="CAJB01000403">
    <property type="protein sequence ID" value="CCH79995.1"/>
    <property type="molecule type" value="Genomic_DNA"/>
</dbReference>
<protein>
    <submittedName>
        <fullName evidence="1">Uncharacterized protein</fullName>
    </submittedName>
</protein>
<dbReference type="Proteomes" id="UP000035721">
    <property type="component" value="Unassembled WGS sequence"/>
</dbReference>
<proteinExistence type="predicted"/>
<sequence>MTWSFPRTPLSTAGARLRRMTNLRLGETESEALPAKAEEEGRSIERSTCFVLADGLANEAQRTI</sequence>
<name>A0A077M7G4_9MICO</name>
<reference evidence="1 2" key="1">
    <citation type="journal article" date="2013" name="ISME J.">
        <title>A metabolic model for members of the genus Tetrasphaera involved in enhanced biological phosphorus removal.</title>
        <authorList>
            <person name="Kristiansen R."/>
            <person name="Nguyen H.T.T."/>
            <person name="Saunders A.M."/>
            <person name="Nielsen J.L."/>
            <person name="Wimmer R."/>
            <person name="Le V.Q."/>
            <person name="McIlroy S.J."/>
            <person name="Petrovski S."/>
            <person name="Seviour R.J."/>
            <person name="Calteau A."/>
            <person name="Nielsen K.L."/>
            <person name="Nielsen P.H."/>
        </authorList>
    </citation>
    <scope>NUCLEOTIDE SEQUENCE [LARGE SCALE GENOMIC DNA]</scope>
    <source>
        <strain evidence="1 2">T1-X7</strain>
    </source>
</reference>
<comment type="caution">
    <text evidence="1">The sequence shown here is derived from an EMBL/GenBank/DDBJ whole genome shotgun (WGS) entry which is preliminary data.</text>
</comment>
<gene>
    <name evidence="1" type="ORF">BN12_70011</name>
</gene>
<dbReference type="AlphaFoldDB" id="A0A077M7G4"/>
<accession>A0A077M7G4</accession>
<evidence type="ECO:0000313" key="1">
    <source>
        <dbReference type="EMBL" id="CCH79995.1"/>
    </source>
</evidence>
<organism evidence="1 2">
    <name type="scientific">Nostocoides japonicum T1-X7</name>
    <dbReference type="NCBI Taxonomy" id="1194083"/>
    <lineage>
        <taxon>Bacteria</taxon>
        <taxon>Bacillati</taxon>
        <taxon>Actinomycetota</taxon>
        <taxon>Actinomycetes</taxon>
        <taxon>Micrococcales</taxon>
        <taxon>Intrasporangiaceae</taxon>
        <taxon>Nostocoides</taxon>
    </lineage>
</organism>
<evidence type="ECO:0000313" key="2">
    <source>
        <dbReference type="Proteomes" id="UP000035721"/>
    </source>
</evidence>